<feature type="chain" id="PRO_5041657938" evidence="2">
    <location>
        <begin position="25"/>
        <end position="43"/>
    </location>
</feature>
<dbReference type="KEGG" id="nnv:QNH39_14940"/>
<evidence type="ECO:0000256" key="1">
    <source>
        <dbReference type="SAM" id="MobiDB-lite"/>
    </source>
</evidence>
<gene>
    <name evidence="3" type="ORF">QNH39_14940</name>
</gene>
<keyword evidence="4" id="KW-1185">Reference proteome</keyword>
<sequence>MKRKLLTMAIGITFLLGTGCQQQAASDKEKSKPKPAAKTEQPT</sequence>
<dbReference type="EMBL" id="CP126114">
    <property type="protein sequence ID" value="WHY83979.1"/>
    <property type="molecule type" value="Genomic_DNA"/>
</dbReference>
<feature type="region of interest" description="Disordered" evidence="1">
    <location>
        <begin position="21"/>
        <end position="43"/>
    </location>
</feature>
<evidence type="ECO:0000256" key="2">
    <source>
        <dbReference type="SAM" id="SignalP"/>
    </source>
</evidence>
<dbReference type="RefSeq" id="WP_268874947.1">
    <property type="nucleotide sequence ID" value="NZ_CP126114.1"/>
</dbReference>
<name>A0AA95MKI4_9BACI</name>
<reference evidence="3" key="1">
    <citation type="submission" date="2023-05" db="EMBL/GenBank/DDBJ databases">
        <title>Comparative genomics of Bacillaceae isolates and their secondary metabolite potential.</title>
        <authorList>
            <person name="Song L."/>
            <person name="Nielsen L.J."/>
            <person name="Mohite O."/>
            <person name="Xu X."/>
            <person name="Weber T."/>
            <person name="Kovacs A.T."/>
        </authorList>
    </citation>
    <scope>NUCLEOTIDE SEQUENCE</scope>
    <source>
        <strain evidence="3">XLM17</strain>
    </source>
</reference>
<evidence type="ECO:0000313" key="4">
    <source>
        <dbReference type="Proteomes" id="UP001178288"/>
    </source>
</evidence>
<evidence type="ECO:0000313" key="3">
    <source>
        <dbReference type="EMBL" id="WHY83979.1"/>
    </source>
</evidence>
<protein>
    <submittedName>
        <fullName evidence="3">Uncharacterized protein</fullName>
    </submittedName>
</protein>
<organism evidence="3 4">
    <name type="scientific">Neobacillus novalis</name>
    <dbReference type="NCBI Taxonomy" id="220687"/>
    <lineage>
        <taxon>Bacteria</taxon>
        <taxon>Bacillati</taxon>
        <taxon>Bacillota</taxon>
        <taxon>Bacilli</taxon>
        <taxon>Bacillales</taxon>
        <taxon>Bacillaceae</taxon>
        <taxon>Neobacillus</taxon>
    </lineage>
</organism>
<feature type="signal peptide" evidence="2">
    <location>
        <begin position="1"/>
        <end position="24"/>
    </location>
</feature>
<dbReference type="AlphaFoldDB" id="A0AA95MKI4"/>
<proteinExistence type="predicted"/>
<dbReference type="PROSITE" id="PS51257">
    <property type="entry name" value="PROKAR_LIPOPROTEIN"/>
    <property type="match status" value="1"/>
</dbReference>
<accession>A0AA95MKI4</accession>
<dbReference type="Proteomes" id="UP001178288">
    <property type="component" value="Chromosome"/>
</dbReference>
<keyword evidence="2" id="KW-0732">Signal</keyword>